<dbReference type="Proteomes" id="UP001146067">
    <property type="component" value="Unassembled WGS sequence"/>
</dbReference>
<evidence type="ECO:0000313" key="1">
    <source>
        <dbReference type="EMBL" id="MDA1361854.1"/>
    </source>
</evidence>
<keyword evidence="2" id="KW-1185">Reference proteome</keyword>
<dbReference type="RefSeq" id="WP_270111889.1">
    <property type="nucleotide sequence ID" value="NZ_JAPZVP010000017.1"/>
</dbReference>
<name>A0A9X3PBT6_9ACTN</name>
<protein>
    <submittedName>
        <fullName evidence="1">Uncharacterized protein</fullName>
    </submittedName>
</protein>
<organism evidence="1 2">
    <name type="scientific">Glycomyces luteolus</name>
    <dbReference type="NCBI Taxonomy" id="2670330"/>
    <lineage>
        <taxon>Bacteria</taxon>
        <taxon>Bacillati</taxon>
        <taxon>Actinomycetota</taxon>
        <taxon>Actinomycetes</taxon>
        <taxon>Glycomycetales</taxon>
        <taxon>Glycomycetaceae</taxon>
        <taxon>Glycomyces</taxon>
    </lineage>
</organism>
<accession>A0A9X3PBT6</accession>
<sequence>MNVQAGHKAMVVATSFGFTSIFTIVDLLAKHLGMVGATITSERGGGRVIAIWHCSADIASEARLCRARIANEINHPFELEIFLNATGRESETFGD</sequence>
<evidence type="ECO:0000313" key="2">
    <source>
        <dbReference type="Proteomes" id="UP001146067"/>
    </source>
</evidence>
<dbReference type="EMBL" id="JAPZVP010000017">
    <property type="protein sequence ID" value="MDA1361854.1"/>
    <property type="molecule type" value="Genomic_DNA"/>
</dbReference>
<comment type="caution">
    <text evidence="1">The sequence shown here is derived from an EMBL/GenBank/DDBJ whole genome shotgun (WGS) entry which is preliminary data.</text>
</comment>
<dbReference type="AlphaFoldDB" id="A0A9X3PBT6"/>
<proteinExistence type="predicted"/>
<gene>
    <name evidence="1" type="ORF">O1R50_19660</name>
</gene>
<reference evidence="1" key="1">
    <citation type="submission" date="2022-12" db="EMBL/GenBank/DDBJ databases">
        <title>Gycomyces niveus sp.nov.,a novel actinomycete isolated from soil in Shouguan.</title>
        <authorList>
            <person name="Yang X."/>
        </authorList>
    </citation>
    <scope>NUCLEOTIDE SEQUENCE</scope>
    <source>
        <strain evidence="1">NEAU-A15</strain>
    </source>
</reference>